<feature type="signal peptide" evidence="2">
    <location>
        <begin position="1"/>
        <end position="27"/>
    </location>
</feature>
<dbReference type="Proteomes" id="UP000199150">
    <property type="component" value="Unassembled WGS sequence"/>
</dbReference>
<organism evidence="3 4">
    <name type="scientific">Asticcacaulis taihuensis</name>
    <dbReference type="NCBI Taxonomy" id="260084"/>
    <lineage>
        <taxon>Bacteria</taxon>
        <taxon>Pseudomonadati</taxon>
        <taxon>Pseudomonadota</taxon>
        <taxon>Alphaproteobacteria</taxon>
        <taxon>Caulobacterales</taxon>
        <taxon>Caulobacteraceae</taxon>
        <taxon>Asticcacaulis</taxon>
    </lineage>
</organism>
<sequence length="130" mass="13014">MYSLRLSLRGLLVIPLLLASLSFPALAQEGTAASPPASPPDIDTPAPLAPDELDGISAEGAVTNVVTNQNLNATNSGNTIIAGTVQNGDINFSGNALTGFSGVGNFVTNTGNNNNLQGSISVVVTGAPLP</sequence>
<evidence type="ECO:0000256" key="1">
    <source>
        <dbReference type="SAM" id="MobiDB-lite"/>
    </source>
</evidence>
<dbReference type="STRING" id="260084.SAMN02927928_1657"/>
<accession>A0A1G4R817</accession>
<feature type="region of interest" description="Disordered" evidence="1">
    <location>
        <begin position="30"/>
        <end position="54"/>
    </location>
</feature>
<reference evidence="4" key="1">
    <citation type="submission" date="2016-10" db="EMBL/GenBank/DDBJ databases">
        <authorList>
            <person name="Varghese N."/>
            <person name="Submissions S."/>
        </authorList>
    </citation>
    <scope>NUCLEOTIDE SEQUENCE [LARGE SCALE GENOMIC DNA]</scope>
    <source>
        <strain evidence="4">CGMCC 1.3431</strain>
    </source>
</reference>
<dbReference type="AlphaFoldDB" id="A0A1G4R817"/>
<dbReference type="EMBL" id="FMTS01000002">
    <property type="protein sequence ID" value="SCW53023.1"/>
    <property type="molecule type" value="Genomic_DNA"/>
</dbReference>
<keyword evidence="2" id="KW-0732">Signal</keyword>
<dbReference type="RefSeq" id="WP_090646330.1">
    <property type="nucleotide sequence ID" value="NZ_CBFGND010000011.1"/>
</dbReference>
<proteinExistence type="predicted"/>
<protein>
    <submittedName>
        <fullName evidence="3">Uncharacterized protein</fullName>
    </submittedName>
</protein>
<evidence type="ECO:0000313" key="4">
    <source>
        <dbReference type="Proteomes" id="UP000199150"/>
    </source>
</evidence>
<keyword evidence="4" id="KW-1185">Reference proteome</keyword>
<evidence type="ECO:0000256" key="2">
    <source>
        <dbReference type="SAM" id="SignalP"/>
    </source>
</evidence>
<feature type="compositionally biased region" description="Low complexity" evidence="1">
    <location>
        <begin position="30"/>
        <end position="46"/>
    </location>
</feature>
<name>A0A1G4R817_9CAUL</name>
<feature type="chain" id="PRO_5011477319" evidence="2">
    <location>
        <begin position="28"/>
        <end position="130"/>
    </location>
</feature>
<gene>
    <name evidence="3" type="ORF">SAMN02927928_1657</name>
</gene>
<evidence type="ECO:0000313" key="3">
    <source>
        <dbReference type="EMBL" id="SCW53023.1"/>
    </source>
</evidence>